<keyword evidence="10" id="KW-1185">Reference proteome</keyword>
<dbReference type="Pfam" id="PF01363">
    <property type="entry name" value="FYVE"/>
    <property type="match status" value="2"/>
</dbReference>
<keyword evidence="7" id="KW-0175">Coiled coil</keyword>
<organism evidence="9 10">
    <name type="scientific">Glomus cerebriforme</name>
    <dbReference type="NCBI Taxonomy" id="658196"/>
    <lineage>
        <taxon>Eukaryota</taxon>
        <taxon>Fungi</taxon>
        <taxon>Fungi incertae sedis</taxon>
        <taxon>Mucoromycota</taxon>
        <taxon>Glomeromycotina</taxon>
        <taxon>Glomeromycetes</taxon>
        <taxon>Glomerales</taxon>
        <taxon>Glomeraceae</taxon>
        <taxon>Glomus</taxon>
    </lineage>
</organism>
<dbReference type="InterPro" id="IPR021565">
    <property type="entry name" value="Rbsn_Rab-bd"/>
</dbReference>
<dbReference type="Proteomes" id="UP000265703">
    <property type="component" value="Unassembled WGS sequence"/>
</dbReference>
<dbReference type="CDD" id="cd15761">
    <property type="entry name" value="FYVE1_Vac1p_like"/>
    <property type="match status" value="1"/>
</dbReference>
<evidence type="ECO:0000256" key="3">
    <source>
        <dbReference type="ARBA" id="ARBA00022771"/>
    </source>
</evidence>
<feature type="domain" description="FYVE-type" evidence="8">
    <location>
        <begin position="278"/>
        <end position="346"/>
    </location>
</feature>
<keyword evidence="5" id="KW-0234">DNA repair</keyword>
<dbReference type="OrthoDB" id="166134at2759"/>
<dbReference type="InterPro" id="IPR036531">
    <property type="entry name" value="Rbsn_Rab-bd_sf"/>
</dbReference>
<evidence type="ECO:0000259" key="8">
    <source>
        <dbReference type="PROSITE" id="PS50178"/>
    </source>
</evidence>
<dbReference type="InterPro" id="IPR013083">
    <property type="entry name" value="Znf_RING/FYVE/PHD"/>
</dbReference>
<feature type="domain" description="FYVE-type" evidence="8">
    <location>
        <begin position="140"/>
        <end position="196"/>
    </location>
</feature>
<dbReference type="SMART" id="SM00064">
    <property type="entry name" value="FYVE"/>
    <property type="match status" value="2"/>
</dbReference>
<proteinExistence type="predicted"/>
<gene>
    <name evidence="9" type="ORF">C1645_773112</name>
</gene>
<dbReference type="Gene3D" id="3.30.40.10">
    <property type="entry name" value="Zinc/RING finger domain, C3HC4 (zinc finger)"/>
    <property type="match status" value="2"/>
</dbReference>
<dbReference type="InterPro" id="IPR000306">
    <property type="entry name" value="Znf_FYVE"/>
</dbReference>
<evidence type="ECO:0000256" key="5">
    <source>
        <dbReference type="ARBA" id="ARBA00023204"/>
    </source>
</evidence>
<dbReference type="PANTHER" id="PTHR23164">
    <property type="entry name" value="EARLY ENDOSOME ANTIGEN 1"/>
    <property type="match status" value="1"/>
</dbReference>
<dbReference type="GO" id="GO:0008270">
    <property type="term" value="F:zinc ion binding"/>
    <property type="evidence" value="ECO:0007669"/>
    <property type="project" value="UniProtKB-KW"/>
</dbReference>
<dbReference type="PANTHER" id="PTHR23164:SF30">
    <property type="entry name" value="EARLY ENDOSOME ANTIGEN 1"/>
    <property type="match status" value="1"/>
</dbReference>
<dbReference type="GO" id="GO:0006281">
    <property type="term" value="P:DNA repair"/>
    <property type="evidence" value="ECO:0007669"/>
    <property type="project" value="UniProtKB-KW"/>
</dbReference>
<evidence type="ECO:0000256" key="2">
    <source>
        <dbReference type="ARBA" id="ARBA00022763"/>
    </source>
</evidence>
<dbReference type="AlphaFoldDB" id="A0A397SYW6"/>
<keyword evidence="3 6" id="KW-0863">Zinc-finger</keyword>
<dbReference type="SUPFAM" id="SSF57903">
    <property type="entry name" value="FYVE/PHD zinc finger"/>
    <property type="match status" value="2"/>
</dbReference>
<evidence type="ECO:0000313" key="10">
    <source>
        <dbReference type="Proteomes" id="UP000265703"/>
    </source>
</evidence>
<accession>A0A397SYW6</accession>
<evidence type="ECO:0000313" key="9">
    <source>
        <dbReference type="EMBL" id="RIA89185.1"/>
    </source>
</evidence>
<dbReference type="PROSITE" id="PS50178">
    <property type="entry name" value="ZF_FYVE"/>
    <property type="match status" value="2"/>
</dbReference>
<dbReference type="SMART" id="SM00734">
    <property type="entry name" value="ZnF_Rad18"/>
    <property type="match status" value="1"/>
</dbReference>
<dbReference type="STRING" id="658196.A0A397SYW6"/>
<keyword evidence="4" id="KW-0862">Zinc</keyword>
<evidence type="ECO:0000256" key="6">
    <source>
        <dbReference type="PROSITE-ProRule" id="PRU00091"/>
    </source>
</evidence>
<evidence type="ECO:0000256" key="4">
    <source>
        <dbReference type="ARBA" id="ARBA00022833"/>
    </source>
</evidence>
<dbReference type="Pfam" id="PF11464">
    <property type="entry name" value="Rbsn"/>
    <property type="match status" value="1"/>
</dbReference>
<evidence type="ECO:0000256" key="1">
    <source>
        <dbReference type="ARBA" id="ARBA00022723"/>
    </source>
</evidence>
<keyword evidence="1" id="KW-0479">Metal-binding</keyword>
<sequence>MSSFSDSNSLSNLSTSLNTLPASNSHRESLIFDDSSGLEQLACPICNECMISLLQLNRHLDDEHMDTSIDQKVGILKWFKNAQNTIMKPLSKTKLNNISQLAINKFSEFDINGLDKQSELVTKTHWQPDGEHIICSDFTCDKSLNILNGKHNCRKCGKFFCDDHCRLSMKLNKQAQHDPVNGYECRVCNDCFVSREGYLDTEGVVRSYTSTFIKIRTKGIERAHLEGNRLEQRLEKLAKVYATQIKQVNSTQGGLAPPLTAKHRRRASEQSIVKWQDDASVTSCPLCRTSFGKITNRKHHCRLCGRVICEKCSSKISLNLNKDTEIADQDSIGEIRACKECRSAVFRRKEYNEEIAKTPPVVMLYQKLTKIRSAIDSTLPKFQDMLIMLKSKEIINQTHADYQVAARTRKELLDSFTQFDAISKKINSLPTYSESGKRLQSNIHLAANQYLQQNMLPLSVLPKMFKKDQTKDQQNGYFDDDDDSPDAMFAAFANGRPRSLSMSSTKSVKEEEQLRQQLEAFLEQKIRLEEFIQEATRKRKFDDLKTLKTSLDEIKLEIDKKRKELGDLWP</sequence>
<dbReference type="SUPFAM" id="SSF140125">
    <property type="entry name" value="Rabenosyn-5 Rab-binding domain-like"/>
    <property type="match status" value="1"/>
</dbReference>
<feature type="coiled-coil region" evidence="7">
    <location>
        <begin position="518"/>
        <end position="564"/>
    </location>
</feature>
<protein>
    <submittedName>
        <fullName evidence="9">FYVE zinc finger-domain-containing protein</fullName>
    </submittedName>
</protein>
<dbReference type="CDD" id="cd15737">
    <property type="entry name" value="FYVE2_Vac1p_like"/>
    <property type="match status" value="1"/>
</dbReference>
<evidence type="ECO:0000256" key="7">
    <source>
        <dbReference type="SAM" id="Coils"/>
    </source>
</evidence>
<reference evidence="9 10" key="1">
    <citation type="submission" date="2018-06" db="EMBL/GenBank/DDBJ databases">
        <title>Comparative genomics reveals the genomic features of Rhizophagus irregularis, R. cerebriforme, R. diaphanum and Gigaspora rosea, and their symbiotic lifestyle signature.</title>
        <authorList>
            <person name="Morin E."/>
            <person name="San Clemente H."/>
            <person name="Chen E.C.H."/>
            <person name="De La Providencia I."/>
            <person name="Hainaut M."/>
            <person name="Kuo A."/>
            <person name="Kohler A."/>
            <person name="Murat C."/>
            <person name="Tang N."/>
            <person name="Roy S."/>
            <person name="Loubradou J."/>
            <person name="Henrissat B."/>
            <person name="Grigoriev I.V."/>
            <person name="Corradi N."/>
            <person name="Roux C."/>
            <person name="Martin F.M."/>
        </authorList>
    </citation>
    <scope>NUCLEOTIDE SEQUENCE [LARGE SCALE GENOMIC DNA]</scope>
    <source>
        <strain evidence="9 10">DAOM 227022</strain>
    </source>
</reference>
<name>A0A397SYW6_9GLOM</name>
<comment type="caution">
    <text evidence="9">The sequence shown here is derived from an EMBL/GenBank/DDBJ whole genome shotgun (WGS) entry which is preliminary data.</text>
</comment>
<dbReference type="InterPro" id="IPR017455">
    <property type="entry name" value="Znf_FYVE-rel"/>
</dbReference>
<dbReference type="InterPro" id="IPR006642">
    <property type="entry name" value="Rad18_UBZ4"/>
</dbReference>
<dbReference type="EMBL" id="QKYT01000229">
    <property type="protein sequence ID" value="RIA89185.1"/>
    <property type="molecule type" value="Genomic_DNA"/>
</dbReference>
<dbReference type="InterPro" id="IPR011011">
    <property type="entry name" value="Znf_FYVE_PHD"/>
</dbReference>
<dbReference type="GO" id="GO:0003677">
    <property type="term" value="F:DNA binding"/>
    <property type="evidence" value="ECO:0007669"/>
    <property type="project" value="InterPro"/>
</dbReference>
<keyword evidence="2" id="KW-0227">DNA damage</keyword>